<sequence>MLYFLLLFAALFGFWLLLSGYWANPLLLLLGLASSALAAWIGTRLEQSDTRGYSLRMLLRLPGYWVWLVGEIVKANLDVVRRVWRPHTYPISPVIGHLPLSQKTRLGKTIYANSITLTPGTVAIEVSDDAVMVHALSESAYADLAAGDMDRRVTWAEGRSG</sequence>
<dbReference type="AlphaFoldDB" id="A0A6M0JYS1"/>
<dbReference type="PANTHER" id="PTHR34584:SF1">
    <property type="entry name" value="NA(+)_H(+) ANTIPORTER SUBUNIT E1"/>
    <property type="match status" value="1"/>
</dbReference>
<evidence type="ECO:0000256" key="5">
    <source>
        <dbReference type="ARBA" id="ARBA00022989"/>
    </source>
</evidence>
<evidence type="ECO:0000256" key="6">
    <source>
        <dbReference type="ARBA" id="ARBA00023136"/>
    </source>
</evidence>
<dbReference type="GO" id="GO:0008324">
    <property type="term" value="F:monoatomic cation transmembrane transporter activity"/>
    <property type="evidence" value="ECO:0007669"/>
    <property type="project" value="InterPro"/>
</dbReference>
<accession>A0A6M0JYS1</accession>
<dbReference type="InterPro" id="IPR002758">
    <property type="entry name" value="Cation_antiport_E"/>
</dbReference>
<reference evidence="7 8" key="1">
    <citation type="submission" date="2020-02" db="EMBL/GenBank/DDBJ databases">
        <title>Genome sequences of Thiorhodococcus mannitoliphagus and Thiorhodococcus minor, purple sulfur photosynthetic bacteria in the gammaproteobacterial family, Chromatiaceae.</title>
        <authorList>
            <person name="Aviles F.A."/>
            <person name="Meyer T.E."/>
            <person name="Kyndt J.A."/>
        </authorList>
    </citation>
    <scope>NUCLEOTIDE SEQUENCE [LARGE SCALE GENOMIC DNA]</scope>
    <source>
        <strain evidence="7 8">DSM 11518</strain>
    </source>
</reference>
<protein>
    <submittedName>
        <fullName evidence="7">Na+/H+ antiporter subunit E</fullName>
    </submittedName>
</protein>
<evidence type="ECO:0000256" key="3">
    <source>
        <dbReference type="ARBA" id="ARBA00022475"/>
    </source>
</evidence>
<dbReference type="GO" id="GO:0005886">
    <property type="term" value="C:plasma membrane"/>
    <property type="evidence" value="ECO:0007669"/>
    <property type="project" value="UniProtKB-SubCell"/>
</dbReference>
<dbReference type="Proteomes" id="UP000483379">
    <property type="component" value="Unassembled WGS sequence"/>
</dbReference>
<evidence type="ECO:0000313" key="7">
    <source>
        <dbReference type="EMBL" id="NEV62640.1"/>
    </source>
</evidence>
<comment type="similarity">
    <text evidence="2">Belongs to the CPA3 antiporters (TC 2.A.63) subunit E family.</text>
</comment>
<organism evidence="7 8">
    <name type="scientific">Thiorhodococcus minor</name>
    <dbReference type="NCBI Taxonomy" id="57489"/>
    <lineage>
        <taxon>Bacteria</taxon>
        <taxon>Pseudomonadati</taxon>
        <taxon>Pseudomonadota</taxon>
        <taxon>Gammaproteobacteria</taxon>
        <taxon>Chromatiales</taxon>
        <taxon>Chromatiaceae</taxon>
        <taxon>Thiorhodococcus</taxon>
    </lineage>
</organism>
<proteinExistence type="inferred from homology"/>
<dbReference type="Pfam" id="PF01899">
    <property type="entry name" value="MNHE"/>
    <property type="match status" value="1"/>
</dbReference>
<keyword evidence="3" id="KW-1003">Cell membrane</keyword>
<keyword evidence="5" id="KW-1133">Transmembrane helix</keyword>
<gene>
    <name evidence="7" type="ORF">G3446_12185</name>
</gene>
<dbReference type="PANTHER" id="PTHR34584">
    <property type="entry name" value="NA(+)/H(+) ANTIPORTER SUBUNIT E1"/>
    <property type="match status" value="1"/>
</dbReference>
<dbReference type="EMBL" id="JAAIJQ010000031">
    <property type="protein sequence ID" value="NEV62640.1"/>
    <property type="molecule type" value="Genomic_DNA"/>
</dbReference>
<comment type="caution">
    <text evidence="7">The sequence shown here is derived from an EMBL/GenBank/DDBJ whole genome shotgun (WGS) entry which is preliminary data.</text>
</comment>
<dbReference type="RefSeq" id="WP_164453106.1">
    <property type="nucleotide sequence ID" value="NZ_JAAIJQ010000031.1"/>
</dbReference>
<evidence type="ECO:0000313" key="8">
    <source>
        <dbReference type="Proteomes" id="UP000483379"/>
    </source>
</evidence>
<evidence type="ECO:0000256" key="4">
    <source>
        <dbReference type="ARBA" id="ARBA00022692"/>
    </source>
</evidence>
<keyword evidence="8" id="KW-1185">Reference proteome</keyword>
<keyword evidence="4" id="KW-0812">Transmembrane</keyword>
<evidence type="ECO:0000256" key="1">
    <source>
        <dbReference type="ARBA" id="ARBA00004651"/>
    </source>
</evidence>
<evidence type="ECO:0000256" key="2">
    <source>
        <dbReference type="ARBA" id="ARBA00006228"/>
    </source>
</evidence>
<name>A0A6M0JYS1_9GAMM</name>
<keyword evidence="6" id="KW-0472">Membrane</keyword>
<comment type="subcellular location">
    <subcellularLocation>
        <location evidence="1">Cell membrane</location>
        <topology evidence="1">Multi-pass membrane protein</topology>
    </subcellularLocation>
</comment>